<dbReference type="EMBL" id="JAVHJM010000001">
    <property type="protein sequence ID" value="KAK6520137.1"/>
    <property type="molecule type" value="Genomic_DNA"/>
</dbReference>
<sequence length="248" mass="26381">MFLINISNVAAFYALCCLLGSFSCFHYTSAVPLSNGQRTEKLYADFSDVPGTGPDLISGVLPLPVYKHLKYTPFNLGASPLGGSGPINIFPINGTAPYAIARFILADLLTPLPTITASYEGSDINKFSLHSLNFHCSTTMAGPVPMSLLIDCTLKFTSYLPSSNGGKGAQGGSMEVRFVPLPGGETPIIQVRKSPQAFANFGNELEGAGTVEIEYVRASTIGLIGGIPIPANLVFIALDNLNYTVFYK</sequence>
<name>A0AAN8PQR1_9PEZI</name>
<proteinExistence type="predicted"/>
<gene>
    <name evidence="1" type="ORF">TWF506_000422</name>
</gene>
<accession>A0AAN8PQR1</accession>
<organism evidence="1 2">
    <name type="scientific">Arthrobotrys conoides</name>
    <dbReference type="NCBI Taxonomy" id="74498"/>
    <lineage>
        <taxon>Eukaryota</taxon>
        <taxon>Fungi</taxon>
        <taxon>Dikarya</taxon>
        <taxon>Ascomycota</taxon>
        <taxon>Pezizomycotina</taxon>
        <taxon>Orbiliomycetes</taxon>
        <taxon>Orbiliales</taxon>
        <taxon>Orbiliaceae</taxon>
        <taxon>Arthrobotrys</taxon>
    </lineage>
</organism>
<dbReference type="AlphaFoldDB" id="A0AAN8PQR1"/>
<dbReference type="Proteomes" id="UP001307849">
    <property type="component" value="Unassembled WGS sequence"/>
</dbReference>
<reference evidence="1 2" key="1">
    <citation type="submission" date="2019-10" db="EMBL/GenBank/DDBJ databases">
        <authorList>
            <person name="Palmer J.M."/>
        </authorList>
    </citation>
    <scope>NUCLEOTIDE SEQUENCE [LARGE SCALE GENOMIC DNA]</scope>
    <source>
        <strain evidence="1 2">TWF506</strain>
    </source>
</reference>
<evidence type="ECO:0000313" key="1">
    <source>
        <dbReference type="EMBL" id="KAK6520137.1"/>
    </source>
</evidence>
<comment type="caution">
    <text evidence="1">The sequence shown here is derived from an EMBL/GenBank/DDBJ whole genome shotgun (WGS) entry which is preliminary data.</text>
</comment>
<keyword evidence="2" id="KW-1185">Reference proteome</keyword>
<evidence type="ECO:0000313" key="2">
    <source>
        <dbReference type="Proteomes" id="UP001307849"/>
    </source>
</evidence>
<protein>
    <submittedName>
        <fullName evidence="1">Uncharacterized protein</fullName>
    </submittedName>
</protein>